<dbReference type="Pfam" id="PF00069">
    <property type="entry name" value="Pkinase"/>
    <property type="match status" value="1"/>
</dbReference>
<evidence type="ECO:0000313" key="6">
    <source>
        <dbReference type="EMBL" id="CAF1020234.1"/>
    </source>
</evidence>
<dbReference type="Proteomes" id="UP000663845">
    <property type="component" value="Unassembled WGS sequence"/>
</dbReference>
<evidence type="ECO:0000256" key="3">
    <source>
        <dbReference type="ARBA" id="ARBA00022840"/>
    </source>
</evidence>
<dbReference type="InterPro" id="IPR011009">
    <property type="entry name" value="Kinase-like_dom_sf"/>
</dbReference>
<keyword evidence="3" id="KW-0067">ATP-binding</keyword>
<sequence>MAPEVAAVERKGGYNHLCDIWAVGITAIEFAELQPPMFDLHPMRALFLMSKSGFKPPTLKDKMKWTVTFQNFVKYALTKNPKKRPSAEKLLEHQFFQANLTASIARDLLDRLRNGATSNQIPEDRDEDDDDRSNRHAPRKITSNKEQSALPISNTRPIIANINQPPLIRSSILNDLIPTETNTKADTNPSLNINETGHIPPSTRTKDNGNSEHIQRLKSLGLADEDIQVK</sequence>
<dbReference type="EMBL" id="CAJNOG010000156">
    <property type="protein sequence ID" value="CAF1020234.1"/>
    <property type="molecule type" value="Genomic_DNA"/>
</dbReference>
<evidence type="ECO:0000256" key="2">
    <source>
        <dbReference type="ARBA" id="ARBA00022741"/>
    </source>
</evidence>
<evidence type="ECO:0000256" key="1">
    <source>
        <dbReference type="ARBA" id="ARBA00008874"/>
    </source>
</evidence>
<dbReference type="InterPro" id="IPR050629">
    <property type="entry name" value="STE20/SPS1-PAK"/>
</dbReference>
<feature type="compositionally biased region" description="Polar residues" evidence="4">
    <location>
        <begin position="180"/>
        <end position="195"/>
    </location>
</feature>
<proteinExistence type="inferred from homology"/>
<dbReference type="Gene3D" id="1.10.510.10">
    <property type="entry name" value="Transferase(Phosphotransferase) domain 1"/>
    <property type="match status" value="1"/>
</dbReference>
<accession>A0A814I8R2</accession>
<dbReference type="PROSITE" id="PS50011">
    <property type="entry name" value="PROTEIN_KINASE_DOM"/>
    <property type="match status" value="1"/>
</dbReference>
<comment type="similarity">
    <text evidence="1">Belongs to the protein kinase superfamily. STE Ser/Thr protein kinase family. STE20 subfamily.</text>
</comment>
<dbReference type="GO" id="GO:0005737">
    <property type="term" value="C:cytoplasm"/>
    <property type="evidence" value="ECO:0007669"/>
    <property type="project" value="TreeGrafter"/>
</dbReference>
<evidence type="ECO:0000256" key="4">
    <source>
        <dbReference type="SAM" id="MobiDB-lite"/>
    </source>
</evidence>
<name>A0A814I8R2_9BILA</name>
<feature type="domain" description="Protein kinase" evidence="5">
    <location>
        <begin position="1"/>
        <end position="96"/>
    </location>
</feature>
<feature type="region of interest" description="Disordered" evidence="4">
    <location>
        <begin position="180"/>
        <end position="211"/>
    </location>
</feature>
<keyword evidence="2" id="KW-0547">Nucleotide-binding</keyword>
<dbReference type="GO" id="GO:0008349">
    <property type="term" value="F:MAP kinase kinase kinase kinase activity"/>
    <property type="evidence" value="ECO:0007669"/>
    <property type="project" value="TreeGrafter"/>
</dbReference>
<dbReference type="PANTHER" id="PTHR48012">
    <property type="entry name" value="STERILE20-LIKE KINASE, ISOFORM B-RELATED"/>
    <property type="match status" value="1"/>
</dbReference>
<evidence type="ECO:0000259" key="5">
    <source>
        <dbReference type="PROSITE" id="PS50011"/>
    </source>
</evidence>
<evidence type="ECO:0000313" key="7">
    <source>
        <dbReference type="Proteomes" id="UP000663845"/>
    </source>
</evidence>
<organism evidence="6 7">
    <name type="scientific">Adineta steineri</name>
    <dbReference type="NCBI Taxonomy" id="433720"/>
    <lineage>
        <taxon>Eukaryota</taxon>
        <taxon>Metazoa</taxon>
        <taxon>Spiralia</taxon>
        <taxon>Gnathifera</taxon>
        <taxon>Rotifera</taxon>
        <taxon>Eurotatoria</taxon>
        <taxon>Bdelloidea</taxon>
        <taxon>Adinetida</taxon>
        <taxon>Adinetidae</taxon>
        <taxon>Adineta</taxon>
    </lineage>
</organism>
<dbReference type="InterPro" id="IPR000719">
    <property type="entry name" value="Prot_kinase_dom"/>
</dbReference>
<protein>
    <recommendedName>
        <fullName evidence="5">Protein kinase domain-containing protein</fullName>
    </recommendedName>
</protein>
<reference evidence="6" key="1">
    <citation type="submission" date="2021-02" db="EMBL/GenBank/DDBJ databases">
        <authorList>
            <person name="Nowell W R."/>
        </authorList>
    </citation>
    <scope>NUCLEOTIDE SEQUENCE</scope>
</reference>
<dbReference type="PANTHER" id="PTHR48012:SF18">
    <property type="entry name" value="HAPPYHOUR, ISOFORM A"/>
    <property type="match status" value="1"/>
</dbReference>
<comment type="caution">
    <text evidence="6">The sequence shown here is derived from an EMBL/GenBank/DDBJ whole genome shotgun (WGS) entry which is preliminary data.</text>
</comment>
<dbReference type="GO" id="GO:0005524">
    <property type="term" value="F:ATP binding"/>
    <property type="evidence" value="ECO:0007669"/>
    <property type="project" value="UniProtKB-KW"/>
</dbReference>
<dbReference type="SUPFAM" id="SSF56112">
    <property type="entry name" value="Protein kinase-like (PK-like)"/>
    <property type="match status" value="1"/>
</dbReference>
<gene>
    <name evidence="6" type="ORF">JYZ213_LOCUS17026</name>
</gene>
<feature type="region of interest" description="Disordered" evidence="4">
    <location>
        <begin position="115"/>
        <end position="152"/>
    </location>
</feature>
<dbReference type="AlphaFoldDB" id="A0A814I8R2"/>